<protein>
    <submittedName>
        <fullName evidence="2">Uncharacterized protein</fullName>
    </submittedName>
</protein>
<evidence type="ECO:0000313" key="3">
    <source>
        <dbReference type="Proteomes" id="UP001153365"/>
    </source>
</evidence>
<accession>A0AAV0AMH1</accession>
<dbReference type="EMBL" id="CALTRL010000612">
    <property type="protein sequence ID" value="CAH7668847.1"/>
    <property type="molecule type" value="Genomic_DNA"/>
</dbReference>
<feature type="compositionally biased region" description="Polar residues" evidence="1">
    <location>
        <begin position="410"/>
        <end position="423"/>
    </location>
</feature>
<reference evidence="2" key="1">
    <citation type="submission" date="2022-06" db="EMBL/GenBank/DDBJ databases">
        <authorList>
            <consortium name="SYNGENTA / RWTH Aachen University"/>
        </authorList>
    </citation>
    <scope>NUCLEOTIDE SEQUENCE</scope>
</reference>
<dbReference type="AlphaFoldDB" id="A0AAV0AMH1"/>
<sequence>MSPNFQVDPYSGQYHLNLPFDISTAPQVPSSPSKGSNEDVCPVQLTEGKKQNKQSIPEVEGLPGNKNERYSQLVALYRISAKKIEKTIQKLSCSEGSRGPQLCSQLSTQLGLKQLQQQMEVHPLIITNGNLSEISWGSVCSSNDQFLPADHNHQKNLPENCSTSNVPSWRIQTLIRLHCNTLFGKCLDNGRLQLPATSWENPGWHCEVDLDIETERAAEVILDNASYPASEYNSDEVMHGMSDSEFESDRDPSFPYSNGPGHCQASSQTLANIWQTMRKAGVFKFKPGCQGKGSETPILYDQVVENCCSDDETDDDSMDEESNSTQPTKCCTVLRLPWRSTLLEKLMVHIGILQDPRNSTAPQRTKAARLLGFFNLYHICSKQAVGISNEFGISEPEVDSDMDKHCSPDLPSQESKAETTTLNPRCTTNLGQENNTYYHNCG</sequence>
<dbReference type="Proteomes" id="UP001153365">
    <property type="component" value="Unassembled WGS sequence"/>
</dbReference>
<evidence type="ECO:0000256" key="1">
    <source>
        <dbReference type="SAM" id="MobiDB-lite"/>
    </source>
</evidence>
<evidence type="ECO:0000313" key="2">
    <source>
        <dbReference type="EMBL" id="CAH7668847.1"/>
    </source>
</evidence>
<name>A0AAV0AMH1_PHAPC</name>
<gene>
    <name evidence="2" type="ORF">PPACK8108_LOCUS3409</name>
</gene>
<proteinExistence type="predicted"/>
<feature type="region of interest" description="Disordered" evidence="1">
    <location>
        <begin position="22"/>
        <end position="41"/>
    </location>
</feature>
<organism evidence="2 3">
    <name type="scientific">Phakopsora pachyrhizi</name>
    <name type="common">Asian soybean rust disease fungus</name>
    <dbReference type="NCBI Taxonomy" id="170000"/>
    <lineage>
        <taxon>Eukaryota</taxon>
        <taxon>Fungi</taxon>
        <taxon>Dikarya</taxon>
        <taxon>Basidiomycota</taxon>
        <taxon>Pucciniomycotina</taxon>
        <taxon>Pucciniomycetes</taxon>
        <taxon>Pucciniales</taxon>
        <taxon>Phakopsoraceae</taxon>
        <taxon>Phakopsora</taxon>
    </lineage>
</organism>
<keyword evidence="3" id="KW-1185">Reference proteome</keyword>
<comment type="caution">
    <text evidence="2">The sequence shown here is derived from an EMBL/GenBank/DDBJ whole genome shotgun (WGS) entry which is preliminary data.</text>
</comment>
<feature type="compositionally biased region" description="Polar residues" evidence="1">
    <location>
        <begin position="24"/>
        <end position="35"/>
    </location>
</feature>
<feature type="region of interest" description="Disordered" evidence="1">
    <location>
        <begin position="398"/>
        <end position="423"/>
    </location>
</feature>